<dbReference type="Proteomes" id="UP000078046">
    <property type="component" value="Unassembled WGS sequence"/>
</dbReference>
<organism evidence="2 3">
    <name type="scientific">Intoshia linei</name>
    <dbReference type="NCBI Taxonomy" id="1819745"/>
    <lineage>
        <taxon>Eukaryota</taxon>
        <taxon>Metazoa</taxon>
        <taxon>Spiralia</taxon>
        <taxon>Lophotrochozoa</taxon>
        <taxon>Mesozoa</taxon>
        <taxon>Orthonectida</taxon>
        <taxon>Rhopaluridae</taxon>
        <taxon>Intoshia</taxon>
    </lineage>
</organism>
<dbReference type="Pfam" id="PF05303">
    <property type="entry name" value="GSKIP_dom"/>
    <property type="match status" value="1"/>
</dbReference>
<reference evidence="2 3" key="1">
    <citation type="submission" date="2016-04" db="EMBL/GenBank/DDBJ databases">
        <title>The genome of Intoshia linei affirms orthonectids as highly simplified spiralians.</title>
        <authorList>
            <person name="Mikhailov K.V."/>
            <person name="Slusarev G.S."/>
            <person name="Nikitin M.A."/>
            <person name="Logacheva M.D."/>
            <person name="Penin A."/>
            <person name="Aleoshin V."/>
            <person name="Panchin Y.V."/>
        </authorList>
    </citation>
    <scope>NUCLEOTIDE SEQUENCE [LARGE SCALE GENOMIC DNA]</scope>
    <source>
        <strain evidence="2">Intl2013</strain>
        <tissue evidence="2">Whole animal</tissue>
    </source>
</reference>
<keyword evidence="3" id="KW-1185">Reference proteome</keyword>
<dbReference type="EMBL" id="LWCA01001263">
    <property type="protein sequence ID" value="OAF65497.1"/>
    <property type="molecule type" value="Genomic_DNA"/>
</dbReference>
<evidence type="ECO:0000313" key="3">
    <source>
        <dbReference type="Proteomes" id="UP000078046"/>
    </source>
</evidence>
<comment type="caution">
    <text evidence="2">The sequence shown here is derived from an EMBL/GenBank/DDBJ whole genome shotgun (WGS) entry which is preliminary data.</text>
</comment>
<name>A0A177ATZ8_9BILA</name>
<protein>
    <recommendedName>
        <fullName evidence="1">GSKIP domain-containing protein</fullName>
    </recommendedName>
</protein>
<accession>A0A177ATZ8</accession>
<gene>
    <name evidence="2" type="ORF">A3Q56_06789</name>
</gene>
<feature type="domain" description="GSKIP" evidence="1">
    <location>
        <begin position="7"/>
        <end position="79"/>
    </location>
</feature>
<dbReference type="Gene3D" id="3.30.2280.10">
    <property type="entry name" value="Hypothetical protein (hspc210)"/>
    <property type="match status" value="1"/>
</dbReference>
<dbReference type="InterPro" id="IPR023231">
    <property type="entry name" value="GSKIP_dom_sf"/>
</dbReference>
<evidence type="ECO:0000259" key="1">
    <source>
        <dbReference type="Pfam" id="PF05303"/>
    </source>
</evidence>
<evidence type="ECO:0000313" key="2">
    <source>
        <dbReference type="EMBL" id="OAF65497.1"/>
    </source>
</evidence>
<dbReference type="AlphaFoldDB" id="A0A177ATZ8"/>
<sequence length="149" mass="17413">MPFDYYAEAKSNIKEIQMYSKHAEISTLSEPNQTQAFINITIENDEKDSKYCIRLDQEGFTIVGNEYDYIANIAPSETHTSPILFNHQSRGSLSEPTEKCKSIDRTSSLYFKSETFETIYAFFSHVDKTYQHRFSKMVEDRLFKEDLCD</sequence>
<dbReference type="SUPFAM" id="SSF103107">
    <property type="entry name" value="Hypothetical protein c14orf129, hspc210"/>
    <property type="match status" value="1"/>
</dbReference>
<proteinExistence type="predicted"/>
<dbReference type="InterPro" id="IPR007967">
    <property type="entry name" value="GSKIP_dom"/>
</dbReference>